<name>A0A7I8DUP1_9FIRM</name>
<evidence type="ECO:0000256" key="3">
    <source>
        <dbReference type="ARBA" id="ARBA00023163"/>
    </source>
</evidence>
<proteinExistence type="predicted"/>
<dbReference type="PROSITE" id="PS01124">
    <property type="entry name" value="HTH_ARAC_FAMILY_2"/>
    <property type="match status" value="1"/>
</dbReference>
<dbReference type="KEGG" id="acht:bsdcttw_40720"/>
<dbReference type="Gene3D" id="3.20.80.10">
    <property type="entry name" value="Regulatory factor, effector binding domain"/>
    <property type="match status" value="1"/>
</dbReference>
<evidence type="ECO:0000313" key="5">
    <source>
        <dbReference type="EMBL" id="BCK01032.1"/>
    </source>
</evidence>
<dbReference type="InterPro" id="IPR009057">
    <property type="entry name" value="Homeodomain-like_sf"/>
</dbReference>
<dbReference type="Gene3D" id="1.10.10.60">
    <property type="entry name" value="Homeodomain-like"/>
    <property type="match status" value="2"/>
</dbReference>
<dbReference type="EMBL" id="AP023368">
    <property type="protein sequence ID" value="BCK01032.1"/>
    <property type="molecule type" value="Genomic_DNA"/>
</dbReference>
<dbReference type="SMART" id="SM00342">
    <property type="entry name" value="HTH_ARAC"/>
    <property type="match status" value="1"/>
</dbReference>
<dbReference type="PANTHER" id="PTHR47504">
    <property type="entry name" value="RIGHT ORIGIN-BINDING PROTEIN"/>
    <property type="match status" value="1"/>
</dbReference>
<dbReference type="Pfam" id="PF12833">
    <property type="entry name" value="HTH_18"/>
    <property type="match status" value="1"/>
</dbReference>
<dbReference type="SUPFAM" id="SSF55136">
    <property type="entry name" value="Probable bacterial effector-binding domain"/>
    <property type="match status" value="1"/>
</dbReference>
<keyword evidence="6" id="KW-1185">Reference proteome</keyword>
<evidence type="ECO:0000256" key="2">
    <source>
        <dbReference type="ARBA" id="ARBA00023125"/>
    </source>
</evidence>
<dbReference type="Pfam" id="PF06445">
    <property type="entry name" value="GyrI-like"/>
    <property type="match status" value="1"/>
</dbReference>
<sequence>MEWLDRLNNSLEYIEKNLDNELSFENAAKIACCSVNHYQRMFSFISDTTLGEYIRRRRLTKAAFDLQNTNMSVLDISLKFGYNSPTAFTRAFTAMHGVTPTKARRFGTSLKSYPRISFQISVKGEKELVYKIEEKEEFKIIGIKESIINDGVYNTGRIPQMWSEAIQNGVIYQIASYSNNLYSGMMGLCSNFRDNLFDYYIGVVSDQQAGVLEELRIKKGIWAVFECIGLSSIQPTWTRVFTEWFPSSGYELADAPEIEWYPHSNISNSEEYRTEIWIPIKKRCNS</sequence>
<dbReference type="InterPro" id="IPR050959">
    <property type="entry name" value="MarA-like"/>
</dbReference>
<dbReference type="PANTHER" id="PTHR47504:SF5">
    <property type="entry name" value="RIGHT ORIGIN-BINDING PROTEIN"/>
    <property type="match status" value="1"/>
</dbReference>
<keyword evidence="2" id="KW-0238">DNA-binding</keyword>
<reference evidence="5 6" key="1">
    <citation type="submission" date="2020-08" db="EMBL/GenBank/DDBJ databases">
        <title>Draft genome sequencing of an Anaerocolumna strain isolated from anoxic soil subjected to BSD treatment.</title>
        <authorList>
            <person name="Uek A."/>
            <person name="Tonouchi A."/>
        </authorList>
    </citation>
    <scope>NUCLEOTIDE SEQUENCE [LARGE SCALE GENOMIC DNA]</scope>
    <source>
        <strain evidence="5 6">CTTW</strain>
    </source>
</reference>
<evidence type="ECO:0000259" key="4">
    <source>
        <dbReference type="PROSITE" id="PS01124"/>
    </source>
</evidence>
<dbReference type="InterPro" id="IPR011256">
    <property type="entry name" value="Reg_factor_effector_dom_sf"/>
</dbReference>
<dbReference type="GO" id="GO:0043565">
    <property type="term" value="F:sequence-specific DNA binding"/>
    <property type="evidence" value="ECO:0007669"/>
    <property type="project" value="InterPro"/>
</dbReference>
<dbReference type="InterPro" id="IPR029442">
    <property type="entry name" value="GyrI-like"/>
</dbReference>
<protein>
    <submittedName>
        <fullName evidence="5">AraC family transcriptional regulator</fullName>
    </submittedName>
</protein>
<dbReference type="RefSeq" id="WP_207726442.1">
    <property type="nucleotide sequence ID" value="NZ_AP023368.1"/>
</dbReference>
<reference evidence="5 6" key="2">
    <citation type="submission" date="2020-08" db="EMBL/GenBank/DDBJ databases">
        <authorList>
            <person name="Ueki A."/>
            <person name="Tonouchi A."/>
        </authorList>
    </citation>
    <scope>NUCLEOTIDE SEQUENCE [LARGE SCALE GENOMIC DNA]</scope>
    <source>
        <strain evidence="5 6">CTTW</strain>
    </source>
</reference>
<dbReference type="GO" id="GO:0003700">
    <property type="term" value="F:DNA-binding transcription factor activity"/>
    <property type="evidence" value="ECO:0007669"/>
    <property type="project" value="InterPro"/>
</dbReference>
<dbReference type="SMART" id="SM00871">
    <property type="entry name" value="AraC_E_bind"/>
    <property type="match status" value="1"/>
</dbReference>
<dbReference type="SUPFAM" id="SSF46689">
    <property type="entry name" value="Homeodomain-like"/>
    <property type="match status" value="2"/>
</dbReference>
<dbReference type="AlphaFoldDB" id="A0A7I8DUP1"/>
<organism evidence="5 6">
    <name type="scientific">Anaerocolumna chitinilytica</name>
    <dbReference type="NCBI Taxonomy" id="1727145"/>
    <lineage>
        <taxon>Bacteria</taxon>
        <taxon>Bacillati</taxon>
        <taxon>Bacillota</taxon>
        <taxon>Clostridia</taxon>
        <taxon>Lachnospirales</taxon>
        <taxon>Lachnospiraceae</taxon>
        <taxon>Anaerocolumna</taxon>
    </lineage>
</organism>
<gene>
    <name evidence="5" type="ORF">bsdcttw_40720</name>
</gene>
<keyword evidence="1" id="KW-0805">Transcription regulation</keyword>
<feature type="domain" description="HTH araC/xylS-type" evidence="4">
    <location>
        <begin position="8"/>
        <end position="106"/>
    </location>
</feature>
<evidence type="ECO:0000256" key="1">
    <source>
        <dbReference type="ARBA" id="ARBA00023015"/>
    </source>
</evidence>
<dbReference type="InterPro" id="IPR018060">
    <property type="entry name" value="HTH_AraC"/>
</dbReference>
<dbReference type="PROSITE" id="PS00041">
    <property type="entry name" value="HTH_ARAC_FAMILY_1"/>
    <property type="match status" value="1"/>
</dbReference>
<dbReference type="InterPro" id="IPR010499">
    <property type="entry name" value="AraC_E-bd"/>
</dbReference>
<keyword evidence="3" id="KW-0804">Transcription</keyword>
<evidence type="ECO:0000313" key="6">
    <source>
        <dbReference type="Proteomes" id="UP000515703"/>
    </source>
</evidence>
<dbReference type="Proteomes" id="UP000515703">
    <property type="component" value="Chromosome"/>
</dbReference>
<accession>A0A7I8DUP1</accession>
<dbReference type="InterPro" id="IPR018062">
    <property type="entry name" value="HTH_AraC-typ_CS"/>
</dbReference>